<evidence type="ECO:0000313" key="2">
    <source>
        <dbReference type="EMBL" id="QGY45801.1"/>
    </source>
</evidence>
<evidence type="ECO:0000313" key="3">
    <source>
        <dbReference type="Proteomes" id="UP000428260"/>
    </source>
</evidence>
<gene>
    <name evidence="2" type="ORF">GM418_19620</name>
</gene>
<feature type="domain" description="TonB-dependent receptor plug" evidence="1">
    <location>
        <begin position="224"/>
        <end position="305"/>
    </location>
</feature>
<dbReference type="KEGG" id="mcos:GM418_19620"/>
<dbReference type="InterPro" id="IPR037066">
    <property type="entry name" value="Plug_dom_sf"/>
</dbReference>
<evidence type="ECO:0000259" key="1">
    <source>
        <dbReference type="Pfam" id="PF07715"/>
    </source>
</evidence>
<reference evidence="2 3" key="1">
    <citation type="submission" date="2019-11" db="EMBL/GenBank/DDBJ databases">
        <authorList>
            <person name="Zheng R.K."/>
            <person name="Sun C.M."/>
        </authorList>
    </citation>
    <scope>NUCLEOTIDE SEQUENCE [LARGE SCALE GENOMIC DNA]</scope>
    <source>
        <strain evidence="2 3">WC007</strain>
    </source>
</reference>
<dbReference type="Gene3D" id="2.170.130.10">
    <property type="entry name" value="TonB-dependent receptor, plug domain"/>
    <property type="match status" value="1"/>
</dbReference>
<sequence>MRHLLLSVLFTTSLFLNLSAQSQKIKIDADGAPLNEVFIGLRDKYAFQFTFDDKSLSKYKITVHREFETKEAVVSYLLQGIPFEFEKNGDVFVIFPARKTTANTKNKITNISGQVVEAETYEPLPFSYILINNRQVQSDQNGNFNFIASADTSFNMQISHLGYFVYDTLFSSSLNQQFELTPSVTQLKEVKVEGFDVERATLIGDAAGHMKINHTIAPYLPGYGDNSVYNVLRLMPGVLASGEQSSDLLVWGGYEGQSKIELDGFTIFGLKNFNDNIGVVNPLLIKTILVLKGGYEAGYGDRVGGIIRITGKNGNRAKPSITLNVNNSTVNSLVEIPVSRKSTLVGAYRQTYYELYNPYDLNIFGHRDMSNSANQHNGNHDNFNGMVDVLVVPDYKFSDANLKYTYRGEKDDIFSASFYSGGDRYSYDIEREFGNFQLGNNYNERNKQFGASAGYSKFWGNKHKTEISISHSKFDNETTEFNSSSEMMGNNGEHGMGHGSGQSNNEIVQVDNEIDESSVKILHQISFINGIQLDLGLDFQQNNVLLYRKEEGQDLIHLNGLSEKYTGFVQGTIPVNKKLTVKPGLRAIYENETGRMFYEPRLSASFNLSETVKLNAAWGQYHQFISKTSFVDNNLNYSWFWSASDGKAIPALNAQHWVGGISYNKNDFLLSVEGYLKKTVGITRYYNETLETGEGFYSGKSRSYGIDFYLKKEYKKNVAWISYTLSKVEENFTFDPSNRYRLAPHDQRHELKFAGIYNWKSFYFSANYVYGSGFEIMRSFNDDDSSIPFYSRLDAAVVYKFSKGKIYGNLGLSVLNVLNRANIKYSNLRRVESGTSEIVNVHSEAVPFTPTLFLTLRI</sequence>
<organism evidence="2 3">
    <name type="scientific">Maribellus comscasis</name>
    <dbReference type="NCBI Taxonomy" id="2681766"/>
    <lineage>
        <taxon>Bacteria</taxon>
        <taxon>Pseudomonadati</taxon>
        <taxon>Bacteroidota</taxon>
        <taxon>Bacteroidia</taxon>
        <taxon>Marinilabiliales</taxon>
        <taxon>Prolixibacteraceae</taxon>
        <taxon>Maribellus</taxon>
    </lineage>
</organism>
<dbReference type="Pfam" id="PF07715">
    <property type="entry name" value="Plug"/>
    <property type="match status" value="1"/>
</dbReference>
<keyword evidence="2" id="KW-0675">Receptor</keyword>
<protein>
    <submittedName>
        <fullName evidence="2">TonB-dependent receptor plug domain-containing protein</fullName>
    </submittedName>
</protein>
<dbReference type="InterPro" id="IPR012910">
    <property type="entry name" value="Plug_dom"/>
</dbReference>
<accession>A0A6I6JTJ5</accession>
<name>A0A6I6JTJ5_9BACT</name>
<dbReference type="Pfam" id="PF13715">
    <property type="entry name" value="CarbopepD_reg_2"/>
    <property type="match status" value="1"/>
</dbReference>
<keyword evidence="3" id="KW-1185">Reference proteome</keyword>
<dbReference type="SUPFAM" id="SSF56935">
    <property type="entry name" value="Porins"/>
    <property type="match status" value="1"/>
</dbReference>
<dbReference type="AlphaFoldDB" id="A0A6I6JTJ5"/>
<proteinExistence type="predicted"/>
<dbReference type="EMBL" id="CP046401">
    <property type="protein sequence ID" value="QGY45801.1"/>
    <property type="molecule type" value="Genomic_DNA"/>
</dbReference>
<dbReference type="RefSeq" id="WP_158868941.1">
    <property type="nucleotide sequence ID" value="NZ_CP046401.1"/>
</dbReference>
<dbReference type="Proteomes" id="UP000428260">
    <property type="component" value="Chromosome"/>
</dbReference>